<proteinExistence type="predicted"/>
<protein>
    <submittedName>
        <fullName evidence="1">Uncharacterized protein</fullName>
    </submittedName>
</protein>
<organism evidence="1 2">
    <name type="scientific">Arthrobacter horti</name>
    <dbReference type="NCBI Taxonomy" id="3068273"/>
    <lineage>
        <taxon>Bacteria</taxon>
        <taxon>Bacillati</taxon>
        <taxon>Actinomycetota</taxon>
        <taxon>Actinomycetes</taxon>
        <taxon>Micrococcales</taxon>
        <taxon>Micrococcaceae</taxon>
        <taxon>Arthrobacter</taxon>
    </lineage>
</organism>
<reference evidence="1 2" key="1">
    <citation type="submission" date="2023-08" db="EMBL/GenBank/DDBJ databases">
        <title>Arthrobacter horti sp. nov., isolated from forest soil.</title>
        <authorList>
            <person name="Park M."/>
        </authorList>
    </citation>
    <scope>NUCLEOTIDE SEQUENCE [LARGE SCALE GENOMIC DNA]</scope>
    <source>
        <strain evidence="1 2">YJM1</strain>
    </source>
</reference>
<evidence type="ECO:0000313" key="1">
    <source>
        <dbReference type="EMBL" id="MDP5228364.1"/>
    </source>
</evidence>
<gene>
    <name evidence="1" type="ORF">Q9R02_14465</name>
</gene>
<keyword evidence="2" id="KW-1185">Reference proteome</keyword>
<name>A0ABT9ITC0_9MICC</name>
<accession>A0ABT9ITC0</accession>
<dbReference type="Proteomes" id="UP001232725">
    <property type="component" value="Unassembled WGS sequence"/>
</dbReference>
<dbReference type="EMBL" id="JAVALS010000014">
    <property type="protein sequence ID" value="MDP5228364.1"/>
    <property type="molecule type" value="Genomic_DNA"/>
</dbReference>
<sequence>MEASKLRLLESEVPPHEAPEIWGTVMTENPRIEVDEKKIIRVAWKSVGFLGFHLVPEGSPGPSAADVDRAITGLRIAEFPDMPLRAVDVVNGVAIFTGPFLGSTHQPVDMAHQIAELIAPLGFEGSITACADTLGRRPRKRESFCAVMCSSAAAMNNTSPPLFEMPLKKNWDRWDTSSPEFTALVHNVSAWVTAHSPKKVVAGQPLSQAQCAPHQVARILSAVCRDTGFADVKFATNAGDRYAMFNMEGWLIVGTEIKSEDDTGEEVVRILSEWAPLYDFGFISRVLFGLPSTANQMAQGLFERPRDGDLSKDHEEFTKRTLPGIFPLQVLGPEHPDLQPADRWEVAPLAAGRRLVTLDQHQKWLKDRHYPEAELRALREANAPLLGKWS</sequence>
<comment type="caution">
    <text evidence="1">The sequence shown here is derived from an EMBL/GenBank/DDBJ whole genome shotgun (WGS) entry which is preliminary data.</text>
</comment>
<evidence type="ECO:0000313" key="2">
    <source>
        <dbReference type="Proteomes" id="UP001232725"/>
    </source>
</evidence>